<reference evidence="1 2" key="1">
    <citation type="submission" date="2010-11" db="EMBL/GenBank/DDBJ databases">
        <title>The Genome Sequence of Aeromonas phage pIS4-A.</title>
        <authorList>
            <consortium name="The Broad Institute Genome Sequencing Platform"/>
            <person name="Henn M.R."/>
            <person name="Wolf A."/>
            <person name="Jost G."/>
            <person name="Levin J."/>
            <person name="Malboeuf C."/>
            <person name="Casali M."/>
            <person name="Russ C."/>
            <person name="Lennon N."/>
            <person name="Chapman S.B."/>
            <person name="Erlich R."/>
            <person name="Young S.K."/>
            <person name="Yandava C."/>
            <person name="Zeng Q."/>
            <person name="Alvarado L."/>
            <person name="Anderson S."/>
            <person name="Berlin A."/>
            <person name="Chen Z."/>
            <person name="Freedman E."/>
            <person name="Gellesch M."/>
            <person name="Goldberg J."/>
            <person name="Green L."/>
            <person name="Griggs A."/>
            <person name="Gujja S."/>
            <person name="Heilman E.R."/>
            <person name="Heiman D."/>
            <person name="Hollinger A."/>
            <person name="Howarth C."/>
            <person name="Larson L."/>
            <person name="Mehta T."/>
            <person name="Pearson M."/>
            <person name="Roberts A."/>
            <person name="Ryan E."/>
            <person name="Saif S."/>
            <person name="Shea T."/>
            <person name="Shenoy N."/>
            <person name="Sisk P."/>
            <person name="Stolte C."/>
            <person name="Sykes S."/>
            <person name="White J."/>
            <person name="Haas B."/>
            <person name="Nusbaum C."/>
            <person name="Birren B."/>
        </authorList>
    </citation>
    <scope>NUCLEOTIDE SEQUENCE [LARGE SCALE GENOMIC DNA]</scope>
    <source>
        <strain evidence="2">pIS4-A</strain>
    </source>
</reference>
<dbReference type="Proteomes" id="UP000221746">
    <property type="component" value="Segment"/>
</dbReference>
<protein>
    <submittedName>
        <fullName evidence="1">Uncharacterized protein</fullName>
    </submittedName>
</protein>
<proteinExistence type="predicted"/>
<organism evidence="1 2">
    <name type="scientific">Aeromonas phage pIS4-A</name>
    <dbReference type="NCBI Taxonomy" id="754050"/>
    <lineage>
        <taxon>Viruses</taxon>
        <taxon>Duplodnaviria</taxon>
        <taxon>Heunggongvirae</taxon>
        <taxon>Uroviricota</taxon>
        <taxon>Caudoviricetes</taxon>
        <taxon>Roufvirus</taxon>
        <taxon>Roufvirus pIS4A</taxon>
    </lineage>
</organism>
<evidence type="ECO:0000313" key="1">
    <source>
        <dbReference type="EMBL" id="AGN34053.1"/>
    </source>
</evidence>
<gene>
    <name evidence="1" type="ORF">AEPG_00006</name>
</gene>
<dbReference type="EMBL" id="JF974294">
    <property type="protein sequence ID" value="AGN34053.1"/>
    <property type="molecule type" value="Genomic_DNA"/>
</dbReference>
<name>R9TME7_9CAUD</name>
<accession>R9TME7</accession>
<evidence type="ECO:0000313" key="2">
    <source>
        <dbReference type="Proteomes" id="UP000221746"/>
    </source>
</evidence>
<sequence>MDVEINEVQEIIKNLESGGELSIKEEKYLKVAKLCAHLAAENVALKATSDDRRMFIMNGVQLGYIKVPTVETDPALETIRIAVSPQEPTPATDRIVAWVKADAIDEAAVELDRVDTVASTKVIGFKLREFAKQLREGGGK</sequence>
<keyword evidence="2" id="KW-1185">Reference proteome</keyword>